<dbReference type="SUPFAM" id="SSF52151">
    <property type="entry name" value="FabD/lysophospholipase-like"/>
    <property type="match status" value="1"/>
</dbReference>
<dbReference type="InterPro" id="IPR009081">
    <property type="entry name" value="PP-bd_ACP"/>
</dbReference>
<name>A0ABR1RIP0_9PEZI</name>
<dbReference type="SUPFAM" id="SSF53335">
    <property type="entry name" value="S-adenosyl-L-methionine-dependent methyltransferases"/>
    <property type="match status" value="1"/>
</dbReference>
<dbReference type="Pfam" id="PF08242">
    <property type="entry name" value="Methyltransf_12"/>
    <property type="match status" value="1"/>
</dbReference>
<feature type="region of interest" description="N-terminal hotdog fold" evidence="8">
    <location>
        <begin position="959"/>
        <end position="1093"/>
    </location>
</feature>
<dbReference type="PROSITE" id="PS50075">
    <property type="entry name" value="CARRIER"/>
    <property type="match status" value="1"/>
</dbReference>
<dbReference type="InterPro" id="IPR014030">
    <property type="entry name" value="Ketoacyl_synth_N"/>
</dbReference>
<dbReference type="Gene3D" id="3.40.50.150">
    <property type="entry name" value="Vaccinia Virus protein VP39"/>
    <property type="match status" value="1"/>
</dbReference>
<dbReference type="Pfam" id="PF00698">
    <property type="entry name" value="Acyl_transf_1"/>
    <property type="match status" value="1"/>
</dbReference>
<proteinExistence type="predicted"/>
<dbReference type="InterPro" id="IPR018201">
    <property type="entry name" value="Ketoacyl_synth_AS"/>
</dbReference>
<dbReference type="Gene3D" id="3.90.180.10">
    <property type="entry name" value="Medium-chain alcohol dehydrogenases, catalytic domain"/>
    <property type="match status" value="1"/>
</dbReference>
<protein>
    <submittedName>
        <fullName evidence="12">Type I Iterative PKS</fullName>
    </submittedName>
</protein>
<dbReference type="InterPro" id="IPR016035">
    <property type="entry name" value="Acyl_Trfase/lysoPLipase"/>
</dbReference>
<dbReference type="InterPro" id="IPR050091">
    <property type="entry name" value="PKS_NRPS_Biosynth_Enz"/>
</dbReference>
<keyword evidence="4" id="KW-0521">NADP</keyword>
<dbReference type="Gene3D" id="3.40.366.10">
    <property type="entry name" value="Malonyl-Coenzyme A Acyl Carrier Protein, domain 2"/>
    <property type="match status" value="1"/>
</dbReference>
<evidence type="ECO:0000256" key="6">
    <source>
        <dbReference type="ARBA" id="ARBA00023268"/>
    </source>
</evidence>
<evidence type="ECO:0000256" key="5">
    <source>
        <dbReference type="ARBA" id="ARBA00023002"/>
    </source>
</evidence>
<dbReference type="PROSITE" id="PS00012">
    <property type="entry name" value="PHOSPHOPANTETHEINE"/>
    <property type="match status" value="1"/>
</dbReference>
<evidence type="ECO:0000256" key="2">
    <source>
        <dbReference type="ARBA" id="ARBA00022553"/>
    </source>
</evidence>
<dbReference type="Gene3D" id="3.40.50.720">
    <property type="entry name" value="NAD(P)-binding Rossmann-like Domain"/>
    <property type="match status" value="1"/>
</dbReference>
<evidence type="ECO:0000313" key="13">
    <source>
        <dbReference type="Proteomes" id="UP001396898"/>
    </source>
</evidence>
<dbReference type="SUPFAM" id="SSF55048">
    <property type="entry name" value="Probable ACP-binding domain of malonyl-CoA ACP transacylase"/>
    <property type="match status" value="1"/>
</dbReference>
<keyword evidence="3" id="KW-0808">Transferase</keyword>
<dbReference type="InterPro" id="IPR036291">
    <property type="entry name" value="NAD(P)-bd_dom_sf"/>
</dbReference>
<evidence type="ECO:0000259" key="10">
    <source>
        <dbReference type="PROSITE" id="PS52004"/>
    </source>
</evidence>
<dbReference type="InterPro" id="IPR016036">
    <property type="entry name" value="Malonyl_transacylase_ACP-bd"/>
</dbReference>
<keyword evidence="6" id="KW-0511">Multifunctional enzyme</keyword>
<dbReference type="Pfam" id="PF23297">
    <property type="entry name" value="ACP_SdgA_C"/>
    <property type="match status" value="1"/>
</dbReference>
<dbReference type="PROSITE" id="PS52019">
    <property type="entry name" value="PKS_MFAS_DH"/>
    <property type="match status" value="1"/>
</dbReference>
<dbReference type="InterPro" id="IPR001227">
    <property type="entry name" value="Ac_transferase_dom_sf"/>
</dbReference>
<dbReference type="Proteomes" id="UP001396898">
    <property type="component" value="Unassembled WGS sequence"/>
</dbReference>
<dbReference type="SMART" id="SM00825">
    <property type="entry name" value="PKS_KS"/>
    <property type="match status" value="1"/>
</dbReference>
<dbReference type="CDD" id="cd05274">
    <property type="entry name" value="KR_FAS_SDR_x"/>
    <property type="match status" value="1"/>
</dbReference>
<comment type="caution">
    <text evidence="12">The sequence shown here is derived from an EMBL/GenBank/DDBJ whole genome shotgun (WGS) entry which is preliminary data.</text>
</comment>
<dbReference type="Gene3D" id="3.30.70.3290">
    <property type="match status" value="1"/>
</dbReference>
<keyword evidence="1" id="KW-0596">Phosphopantetheine</keyword>
<dbReference type="InterPro" id="IPR036736">
    <property type="entry name" value="ACP-like_sf"/>
</dbReference>
<dbReference type="SUPFAM" id="SSF47336">
    <property type="entry name" value="ACP-like"/>
    <property type="match status" value="1"/>
</dbReference>
<evidence type="ECO:0000256" key="4">
    <source>
        <dbReference type="ARBA" id="ARBA00022857"/>
    </source>
</evidence>
<feature type="active site" description="Proton donor; for dehydratase activity" evidence="8">
    <location>
        <position position="1182"/>
    </location>
</feature>
<accession>A0ABR1RIP0</accession>
<dbReference type="SMART" id="SM00827">
    <property type="entry name" value="PKS_AT"/>
    <property type="match status" value="1"/>
</dbReference>
<feature type="non-terminal residue" evidence="12">
    <location>
        <position position="2550"/>
    </location>
</feature>
<dbReference type="InterPro" id="IPR049900">
    <property type="entry name" value="PKS_mFAS_DH"/>
</dbReference>
<dbReference type="InterPro" id="IPR011032">
    <property type="entry name" value="GroES-like_sf"/>
</dbReference>
<evidence type="ECO:0000259" key="11">
    <source>
        <dbReference type="PROSITE" id="PS52019"/>
    </source>
</evidence>
<dbReference type="CDD" id="cd05195">
    <property type="entry name" value="enoyl_red"/>
    <property type="match status" value="1"/>
</dbReference>
<keyword evidence="5" id="KW-0560">Oxidoreductase</keyword>
<evidence type="ECO:0000256" key="8">
    <source>
        <dbReference type="PROSITE-ProRule" id="PRU01363"/>
    </source>
</evidence>
<dbReference type="SMART" id="SM00826">
    <property type="entry name" value="PKS_DH"/>
    <property type="match status" value="1"/>
</dbReference>
<feature type="active site" description="Proton acceptor; for dehydratase activity" evidence="8">
    <location>
        <position position="991"/>
    </location>
</feature>
<sequence length="2550" mass="277016">MEPQAIIGVSFRLPGGVVDDDSLWEVLESGRNLSTEWPPERAAIASFTSGEAGVFNKLPTSKGHFVEGDPAAFDAPFFAIPPNVAAAMDPQQRWILEAAYHAFENAGISMEILKGSRTAVFTASMADDYTRLLAKDPDTMPRTAITGTSPSILANRVSWFFDLAGPSMHVDSACSSSLTALDLAVQTVQSGNASQALVVGSSIMLSPESSLLLSNMSFLSPDGVCHSFDHGANGYARGEGVVALLIKPISSAVADGDAIRAVIRSIGSNQDGHTASLTQPSAESQERLIREVYAKADLGFDSTLYVEAHGTGTVVGDPLEIEGIASVFGRHRTGSIKSNIGHLEGGSGLAGVLKSILMLEKSIIPSNALFKQLNPDIARKGRPVVVPTRSVPWPGKEGPRRISVNSFGFGGSNCHVVLDEASYYLRHRKYGTALEKTSPASWPSWEPSSNPVSVACGYQVNGTHGKTAELKQTEAPTGATYMLVWSANDEAAAKRMLQSYEAYYKSHISGNDDKLAALALTLSSRRSVMQWRAFAVANAAEDPSSKPLFIMSQPMRASLGGNIAMVFTGEGANYASMGVALLVYPAFENVLKQADGALRSFGCSWSIFEELFNVEHIHLPQYSQPLCTALQIALLSLLTSLGVSPVAVIGHSSGEIAAAYAAGALSLDSAMKVAFYRGLSARKHQLGSSAREAMMSVNISEDEVASYLHDVRDVQLGRNIHIACVNSPANVTLSGSEEAIDALKQHCDQDNTFVAKINTMVAYHSPSMLNVREEYRAHIGPLTRGAGHGTGAIMISSVTGAQVSAKTLCTADYWVENLTSPVRLADAVASMFGGMLDQTLGIDAVTDVIEVGPHAALQRYLKDTLAHDFAEVNPPRLHSVLRKPKSALETTLALAGELFCLGHPISVIQANRQSSLGREKQLTPALLVDCPKYPFDRSRTYWTESRVSRNYRLRLPTPADSLGTRASDWNPLEPRWRSFLSVEEMPWIGDHVLNDQALFPGAGMLLMATEAARQVVPPDRRVLGFHIKEAHFLNPILVNDKIAEATEVATHLRQMNSQFDKQSTWSEIVIYAFQREHWSKCFTATVQVQLEEVKPQADTERERRLELERITQAHRDDEASCIKSVLASEFYKHCEDNGFKYGHAFQTLDDIRWDGRRAAVARVKTGSAGGWTQSLLHPASLDAAFQLSLTQVSAGLSQSMETMVPHQLTDTWFSTTGRGHSSSSPLRVSSQVCKSSGRQAEAAIHVLAEDGTPLCTFGKLVISSISRATKPQELEREQRLIHRINWKPQLSMLSPQQLQTLCDEAHVARDEQPMVEFYERLESALLRAVQSAMSGLSEVELRHCPVHLQKLVSAMHRQVTRRAGLGRVDDEGVEELLSQSEKEKPSWAIFSVVARELQAILKGKTDALDLVYGSDLAEMFYKSIFDHLCDDRFRVFMDLLYHETPAMRIIEIGAGTGGLTRHVLSCLDAIEQTRGTTAYSAYDYTDISPSFFENAKAEFAGQRMSFQVFDVEADPSDQLGSKAGTYDLVVAGGVLHATKSLEKTLRNARKLLKEGGRLVLVEITAPESLCASVGFGVLPGWWLSQEDYRAFSPAICEEQWSAVLAETGFSGNDLVLRDYQSDSCHFSSVLVSTAVPLGDTIGQKAQTSGSYVLVVDGDSGMQSTLATSLSLILGTCRIINLRDLHQLQLTVDETVISLLEAGQPLLATISEGSFKSVQHMIGEANKVVWITWTGCLDPEYAHYNVSLGLLRTVRAEAIEKQIITLAVESEDPLEADTLSTYISRVLESHESVEHPDTEFVVRGGHLTTGRLAEDVEIDEQVEAMVSPRLRRMPLDSNVPLQLSVGTPGMLDTLQFIEDPSTIPDLGAGEVEVEAKAWALSFRDIFVAIGRLQGSDLGWDCAGVVRRVGPGCSLVPGERVCLGAPGSMRTHVRASSASVFPIPEGTSFEDAASWVNPGCTSYHCLVNVAQLQRGEKILIHSAAGATGQMALWLAKHCGAEIYATVGTEAKRQLLIERFGIAPGNIFSSRNTAFAQGIKRLTGGYGVDVVLNSLSGDGLKASWDCIAPYGRFVEIGKADIVSNSSLSMANFQRNVSFFAVDLHHLALTRTDIMSGIMRKVLDLVSQKVLDYPFPRHVFPVGDVEGAFRSMQSGTLAGRIVIQVEHAGDVPTFGHHKPRWSLDPNASYLVVGGLGGLGRAIAAWLAKKGAKYLVLLSRSGIKSKMAHTAVEQLRGQGVTVATPACDVSSSASLRDTLSQLEHTMPPIKGSINAAMALHDGLFENLTHEEWDLTMRSKVATSVHLDNLLPRHLDFFVLLSSLSGLYGSISLSSYAAGCTFQDALAESRSARGERAVSLDIGWMKTIGIIAETQQYQRNRERARDMRPIEDDELLALLDLCCNPSSPYNQPGDRGNSQILIGATTPAFFLRRGEQPIPQVRGRVFSSLATVLEEKQPAYHNARGGTAADEHAASFQRAKDPAERTVAAVKAISEKLARTLSMPTDDIEAERALTDYGVDSLMAVELRNWFINDFQAKLAVFDIMGNTSIAAVGEL</sequence>
<dbReference type="SMART" id="SM00822">
    <property type="entry name" value="PKS_KR"/>
    <property type="match status" value="1"/>
</dbReference>
<dbReference type="InterPro" id="IPR057326">
    <property type="entry name" value="KR_dom"/>
</dbReference>
<keyword evidence="2" id="KW-0597">Phosphoprotein</keyword>
<evidence type="ECO:0000313" key="12">
    <source>
        <dbReference type="EMBL" id="KAK8013121.1"/>
    </source>
</evidence>
<dbReference type="InterPro" id="IPR013217">
    <property type="entry name" value="Methyltransf_12"/>
</dbReference>
<dbReference type="CDD" id="cd00833">
    <property type="entry name" value="PKS"/>
    <property type="match status" value="1"/>
</dbReference>
<dbReference type="Pfam" id="PF13602">
    <property type="entry name" value="ADH_zinc_N_2"/>
    <property type="match status" value="1"/>
</dbReference>
<dbReference type="CDD" id="cd02440">
    <property type="entry name" value="AdoMet_MTases"/>
    <property type="match status" value="1"/>
</dbReference>
<dbReference type="EMBL" id="JAQQWI010000015">
    <property type="protein sequence ID" value="KAK8013121.1"/>
    <property type="molecule type" value="Genomic_DNA"/>
</dbReference>
<organism evidence="12 13">
    <name type="scientific">Apiospora marii</name>
    <dbReference type="NCBI Taxonomy" id="335849"/>
    <lineage>
        <taxon>Eukaryota</taxon>
        <taxon>Fungi</taxon>
        <taxon>Dikarya</taxon>
        <taxon>Ascomycota</taxon>
        <taxon>Pezizomycotina</taxon>
        <taxon>Sordariomycetes</taxon>
        <taxon>Xylariomycetidae</taxon>
        <taxon>Amphisphaeriales</taxon>
        <taxon>Apiosporaceae</taxon>
        <taxon>Apiospora</taxon>
    </lineage>
</organism>
<dbReference type="InterPro" id="IPR013968">
    <property type="entry name" value="PKS_KR"/>
</dbReference>
<dbReference type="Pfam" id="PF00109">
    <property type="entry name" value="ketoacyl-synt"/>
    <property type="match status" value="1"/>
</dbReference>
<dbReference type="PANTHER" id="PTHR43775:SF29">
    <property type="entry name" value="ASPERFURANONE POLYKETIDE SYNTHASE AFOG-RELATED"/>
    <property type="match status" value="1"/>
</dbReference>
<feature type="domain" description="PKS/mFAS DH" evidence="11">
    <location>
        <begin position="959"/>
        <end position="1271"/>
    </location>
</feature>
<dbReference type="Pfam" id="PF08659">
    <property type="entry name" value="KR"/>
    <property type="match status" value="1"/>
</dbReference>
<dbReference type="InterPro" id="IPR020806">
    <property type="entry name" value="PKS_PP-bd"/>
</dbReference>
<feature type="domain" description="Ketosynthase family 3 (KS3)" evidence="10">
    <location>
        <begin position="1"/>
        <end position="420"/>
    </location>
</feature>
<dbReference type="Pfam" id="PF21089">
    <property type="entry name" value="PKS_DH_N"/>
    <property type="match status" value="1"/>
</dbReference>
<dbReference type="SUPFAM" id="SSF50129">
    <property type="entry name" value="GroES-like"/>
    <property type="match status" value="1"/>
</dbReference>
<dbReference type="PROSITE" id="PS52004">
    <property type="entry name" value="KS3_2"/>
    <property type="match status" value="1"/>
</dbReference>
<dbReference type="Gene3D" id="3.40.47.10">
    <property type="match status" value="1"/>
</dbReference>
<dbReference type="InterPro" id="IPR020807">
    <property type="entry name" value="PKS_DH"/>
</dbReference>
<dbReference type="Pfam" id="PF02801">
    <property type="entry name" value="Ketoacyl-synt_C"/>
    <property type="match status" value="1"/>
</dbReference>
<evidence type="ECO:0000259" key="9">
    <source>
        <dbReference type="PROSITE" id="PS50075"/>
    </source>
</evidence>
<evidence type="ECO:0000256" key="1">
    <source>
        <dbReference type="ARBA" id="ARBA00022450"/>
    </source>
</evidence>
<dbReference type="InterPro" id="IPR006162">
    <property type="entry name" value="Ppantetheine_attach_site"/>
</dbReference>
<evidence type="ECO:0000256" key="7">
    <source>
        <dbReference type="ARBA" id="ARBA00023315"/>
    </source>
</evidence>
<dbReference type="Gene3D" id="1.10.1200.10">
    <property type="entry name" value="ACP-like"/>
    <property type="match status" value="1"/>
</dbReference>
<dbReference type="Pfam" id="PF16197">
    <property type="entry name" value="KAsynt_C_assoc"/>
    <property type="match status" value="1"/>
</dbReference>
<reference evidence="12 13" key="1">
    <citation type="submission" date="2023-01" db="EMBL/GenBank/DDBJ databases">
        <title>Analysis of 21 Apiospora genomes using comparative genomics revels a genus with tremendous synthesis potential of carbohydrate active enzymes and secondary metabolites.</title>
        <authorList>
            <person name="Sorensen T."/>
        </authorList>
    </citation>
    <scope>NUCLEOTIDE SEQUENCE [LARGE SCALE GENOMIC DNA]</scope>
    <source>
        <strain evidence="12 13">CBS 20057</strain>
    </source>
</reference>
<dbReference type="InterPro" id="IPR049552">
    <property type="entry name" value="PKS_DH_N"/>
</dbReference>
<feature type="domain" description="Carrier" evidence="9">
    <location>
        <begin position="2478"/>
        <end position="2550"/>
    </location>
</feature>
<dbReference type="InterPro" id="IPR029063">
    <property type="entry name" value="SAM-dependent_MTases_sf"/>
</dbReference>
<dbReference type="SMART" id="SM00829">
    <property type="entry name" value="PKS_ER"/>
    <property type="match status" value="1"/>
</dbReference>
<dbReference type="SUPFAM" id="SSF51735">
    <property type="entry name" value="NAD(P)-binding Rossmann-fold domains"/>
    <property type="match status" value="2"/>
</dbReference>
<feature type="region of interest" description="C-terminal hotdog fold" evidence="8">
    <location>
        <begin position="1119"/>
        <end position="1271"/>
    </location>
</feature>
<dbReference type="SMART" id="SM00823">
    <property type="entry name" value="PKS_PP"/>
    <property type="match status" value="1"/>
</dbReference>
<dbReference type="InterPro" id="IPR020841">
    <property type="entry name" value="PKS_Beta-ketoAc_synthase_dom"/>
</dbReference>
<keyword evidence="7" id="KW-0012">Acyltransferase</keyword>
<dbReference type="InterPro" id="IPR014043">
    <property type="entry name" value="Acyl_transferase_dom"/>
</dbReference>
<dbReference type="SUPFAM" id="SSF53901">
    <property type="entry name" value="Thiolase-like"/>
    <property type="match status" value="1"/>
</dbReference>
<dbReference type="Pfam" id="PF14765">
    <property type="entry name" value="PS-DH"/>
    <property type="match status" value="1"/>
</dbReference>
<dbReference type="InterPro" id="IPR049551">
    <property type="entry name" value="PKS_DH_C"/>
</dbReference>
<dbReference type="InterPro" id="IPR014031">
    <property type="entry name" value="Ketoacyl_synth_C"/>
</dbReference>
<evidence type="ECO:0000256" key="3">
    <source>
        <dbReference type="ARBA" id="ARBA00022679"/>
    </source>
</evidence>
<dbReference type="InterPro" id="IPR042104">
    <property type="entry name" value="PKS_dehydratase_sf"/>
</dbReference>
<dbReference type="PROSITE" id="PS00606">
    <property type="entry name" value="KS3_1"/>
    <property type="match status" value="1"/>
</dbReference>
<dbReference type="InterPro" id="IPR020843">
    <property type="entry name" value="ER"/>
</dbReference>
<dbReference type="InterPro" id="IPR032821">
    <property type="entry name" value="PKS_assoc"/>
</dbReference>
<keyword evidence="13" id="KW-1185">Reference proteome</keyword>
<dbReference type="InterPro" id="IPR016039">
    <property type="entry name" value="Thiolase-like"/>
</dbReference>
<dbReference type="PANTHER" id="PTHR43775">
    <property type="entry name" value="FATTY ACID SYNTHASE"/>
    <property type="match status" value="1"/>
</dbReference>
<gene>
    <name evidence="12" type="ORF">PG991_010496</name>
</gene>
<dbReference type="Gene3D" id="3.10.129.110">
    <property type="entry name" value="Polyketide synthase dehydratase"/>
    <property type="match status" value="1"/>
</dbReference>